<sequence length="299" mass="33025">MTVFKKTAIEPIQQAMNTNPIRLADGTLLPRLGQGTWQIGEDPSKRQDEIAALRLGVELGMKVIDTAEMYGDGRSEALVGEAIQGIREDIFLVSKVYPHHAGLDQLEKSCDASLKRLKTDHLDLYLLHWRGNVPLSETIEGMQRLVEAGKISRWGVSNFDAADMLELSGLQGGVNCATNEVLYHLGSRGIEYDLLPLQRDYRMPVLAYSPLAQAGSLRSELLQSRAVKDIAERHEITPMQLLLAWCIRGGDVLAIPKASTEEHVLQNAGAALIQLSEDDLVRLDEEFPAPVSKIPLDII</sequence>
<dbReference type="InterPro" id="IPR023210">
    <property type="entry name" value="NADP_OxRdtase_dom"/>
</dbReference>
<proteinExistence type="predicted"/>
<dbReference type="Proteomes" id="UP000490800">
    <property type="component" value="Unassembled WGS sequence"/>
</dbReference>
<reference evidence="5 6" key="1">
    <citation type="journal article" date="2019" name="Microorganisms">
        <title>Paenibacillus lutrae sp. nov., A Chitinolytic Species Isolated from A River Otter in Castril Natural Park, Granada, Spain.</title>
        <authorList>
            <person name="Rodriguez M."/>
            <person name="Reina J.C."/>
            <person name="Bejar V."/>
            <person name="Llamas I."/>
        </authorList>
    </citation>
    <scope>NUCLEOTIDE SEQUENCE [LARGE SCALE GENOMIC DNA]</scope>
    <source>
        <strain evidence="5 6">N10</strain>
    </source>
</reference>
<dbReference type="EMBL" id="RHLK01000011">
    <property type="protein sequence ID" value="MVP01318.1"/>
    <property type="molecule type" value="Genomic_DNA"/>
</dbReference>
<dbReference type="PANTHER" id="PTHR43638">
    <property type="entry name" value="OXIDOREDUCTASE, ALDO/KETO REDUCTASE FAMILY PROTEIN"/>
    <property type="match status" value="1"/>
</dbReference>
<evidence type="ECO:0000256" key="3">
    <source>
        <dbReference type="PIRSR" id="PIRSR000097-3"/>
    </source>
</evidence>
<dbReference type="GO" id="GO:0016491">
    <property type="term" value="F:oxidoreductase activity"/>
    <property type="evidence" value="ECO:0007669"/>
    <property type="project" value="InterPro"/>
</dbReference>
<feature type="active site" description="Proton donor" evidence="1">
    <location>
        <position position="70"/>
    </location>
</feature>
<dbReference type="RefSeq" id="WP_157337601.1">
    <property type="nucleotide sequence ID" value="NZ_RHLK01000011.1"/>
</dbReference>
<evidence type="ECO:0000256" key="1">
    <source>
        <dbReference type="PIRSR" id="PIRSR000097-1"/>
    </source>
</evidence>
<keyword evidence="6" id="KW-1185">Reference proteome</keyword>
<dbReference type="CDD" id="cd19138">
    <property type="entry name" value="AKR_YeaE"/>
    <property type="match status" value="1"/>
</dbReference>
<organism evidence="5 6">
    <name type="scientific">Paenibacillus lutrae</name>
    <dbReference type="NCBI Taxonomy" id="2078573"/>
    <lineage>
        <taxon>Bacteria</taxon>
        <taxon>Bacillati</taxon>
        <taxon>Bacillota</taxon>
        <taxon>Bacilli</taxon>
        <taxon>Bacillales</taxon>
        <taxon>Paenibacillaceae</taxon>
        <taxon>Paenibacillus</taxon>
    </lineage>
</organism>
<dbReference type="PANTHER" id="PTHR43638:SF3">
    <property type="entry name" value="ALDEHYDE REDUCTASE"/>
    <property type="match status" value="1"/>
</dbReference>
<dbReference type="OrthoDB" id="9773828at2"/>
<dbReference type="PIRSF" id="PIRSF000097">
    <property type="entry name" value="AKR"/>
    <property type="match status" value="1"/>
</dbReference>
<gene>
    <name evidence="5" type="ORF">EDM21_17620</name>
</gene>
<accession>A0A7X3FKD3</accession>
<dbReference type="PRINTS" id="PR00069">
    <property type="entry name" value="ALDKETRDTASE"/>
</dbReference>
<dbReference type="AlphaFoldDB" id="A0A7X3FKD3"/>
<feature type="site" description="Lowers pKa of active site Tyr" evidence="3">
    <location>
        <position position="95"/>
    </location>
</feature>
<evidence type="ECO:0000313" key="5">
    <source>
        <dbReference type="EMBL" id="MVP01318.1"/>
    </source>
</evidence>
<dbReference type="SUPFAM" id="SSF51430">
    <property type="entry name" value="NAD(P)-linked oxidoreductase"/>
    <property type="match status" value="1"/>
</dbReference>
<feature type="binding site" evidence="2">
    <location>
        <position position="128"/>
    </location>
    <ligand>
        <name>substrate</name>
    </ligand>
</feature>
<name>A0A7X3FKD3_9BACL</name>
<evidence type="ECO:0000256" key="2">
    <source>
        <dbReference type="PIRSR" id="PIRSR000097-2"/>
    </source>
</evidence>
<dbReference type="InterPro" id="IPR020471">
    <property type="entry name" value="AKR"/>
</dbReference>
<comment type="caution">
    <text evidence="5">The sequence shown here is derived from an EMBL/GenBank/DDBJ whole genome shotgun (WGS) entry which is preliminary data.</text>
</comment>
<feature type="domain" description="NADP-dependent oxidoreductase" evidence="4">
    <location>
        <begin position="31"/>
        <end position="285"/>
    </location>
</feature>
<evidence type="ECO:0000259" key="4">
    <source>
        <dbReference type="Pfam" id="PF00248"/>
    </source>
</evidence>
<dbReference type="Gene3D" id="3.20.20.100">
    <property type="entry name" value="NADP-dependent oxidoreductase domain"/>
    <property type="match status" value="1"/>
</dbReference>
<protein>
    <submittedName>
        <fullName evidence="5">Aldo/keto reductase</fullName>
    </submittedName>
</protein>
<dbReference type="InterPro" id="IPR036812">
    <property type="entry name" value="NAD(P)_OxRdtase_dom_sf"/>
</dbReference>
<dbReference type="Pfam" id="PF00248">
    <property type="entry name" value="Aldo_ket_red"/>
    <property type="match status" value="1"/>
</dbReference>
<evidence type="ECO:0000313" key="6">
    <source>
        <dbReference type="Proteomes" id="UP000490800"/>
    </source>
</evidence>